<comment type="caution">
    <text evidence="2">The sequence shown here is derived from an EMBL/GenBank/DDBJ whole genome shotgun (WGS) entry which is preliminary data.</text>
</comment>
<dbReference type="Proteomes" id="UP000769780">
    <property type="component" value="Unassembled WGS sequence"/>
</dbReference>
<feature type="transmembrane region" description="Helical" evidence="1">
    <location>
        <begin position="6"/>
        <end position="22"/>
    </location>
</feature>
<feature type="transmembrane region" description="Helical" evidence="1">
    <location>
        <begin position="38"/>
        <end position="57"/>
    </location>
</feature>
<keyword evidence="1" id="KW-0812">Transmembrane</keyword>
<dbReference type="InterPro" id="IPR010718">
    <property type="entry name" value="DUF1294"/>
</dbReference>
<feature type="transmembrane region" description="Helical" evidence="1">
    <location>
        <begin position="69"/>
        <end position="86"/>
    </location>
</feature>
<keyword evidence="1" id="KW-0472">Membrane</keyword>
<proteinExistence type="predicted"/>
<name>A0ABS7K9V9_9BACI</name>
<evidence type="ECO:0000256" key="1">
    <source>
        <dbReference type="SAM" id="Phobius"/>
    </source>
</evidence>
<dbReference type="InterPro" id="IPR012156">
    <property type="entry name" value="Cold_shock_CspA"/>
</dbReference>
<dbReference type="EMBL" id="JACWFH010000031">
    <property type="protein sequence ID" value="MBY0099048.1"/>
    <property type="molecule type" value="Genomic_DNA"/>
</dbReference>
<accession>A0ABS7K9V9</accession>
<protein>
    <submittedName>
        <fullName evidence="2">DUF1294 domain-containing protein</fullName>
    </submittedName>
</protein>
<organism evidence="2 3">
    <name type="scientific">Mesobacillus maritimus</name>
    <dbReference type="NCBI Taxonomy" id="1643336"/>
    <lineage>
        <taxon>Bacteria</taxon>
        <taxon>Bacillati</taxon>
        <taxon>Bacillota</taxon>
        <taxon>Bacilli</taxon>
        <taxon>Bacillales</taxon>
        <taxon>Bacillaceae</taxon>
        <taxon>Mesobacillus</taxon>
    </lineage>
</organism>
<dbReference type="Pfam" id="PF06961">
    <property type="entry name" value="DUF1294"/>
    <property type="match status" value="1"/>
</dbReference>
<dbReference type="PIRSF" id="PIRSF002599">
    <property type="entry name" value="Cold_shock_A"/>
    <property type="match status" value="1"/>
</dbReference>
<evidence type="ECO:0000313" key="3">
    <source>
        <dbReference type="Proteomes" id="UP000769780"/>
    </source>
</evidence>
<evidence type="ECO:0000313" key="2">
    <source>
        <dbReference type="EMBL" id="MBY0099048.1"/>
    </source>
</evidence>
<sequence>MRIEFVFFLLVMNLVGFILMGVDKSKARKRQYRISERTLWMMAIFGGSVGVTVGMLYFRHKTKHLQFKYGLPLIVLIHIIGIVFVTQ</sequence>
<gene>
    <name evidence="2" type="ORF">H0185_19965</name>
</gene>
<keyword evidence="1" id="KW-1133">Transmembrane helix</keyword>
<reference evidence="2 3" key="1">
    <citation type="submission" date="2020-07" db="EMBL/GenBank/DDBJ databases">
        <title>Fungal Genomes of the International Space Station.</title>
        <authorList>
            <person name="Seuylemezian A."/>
            <person name="Singh N.K."/>
            <person name="Wood J."/>
            <person name="Venkateswaran K."/>
        </authorList>
    </citation>
    <scope>NUCLEOTIDE SEQUENCE [LARGE SCALE GENOMIC DNA]</scope>
    <source>
        <strain evidence="2 3">PL-B2</strain>
    </source>
</reference>
<keyword evidence="3" id="KW-1185">Reference proteome</keyword>